<sequence length="78" mass="8795">MEELLHRLEPADKLLLLEDAEPALRESALGHRAIGVVYHPEYERGNYVPTKLAERYDAFIFLDRTTALAPLAVEAAFS</sequence>
<comment type="caution">
    <text evidence="1">The sequence shown here is derived from an EMBL/GenBank/DDBJ whole genome shotgun (WGS) entry which is preliminary data.</text>
</comment>
<organism evidence="1 2">
    <name type="scientific">Cohnella ginsengisoli</name>
    <dbReference type="NCBI Taxonomy" id="425004"/>
    <lineage>
        <taxon>Bacteria</taxon>
        <taxon>Bacillati</taxon>
        <taxon>Bacillota</taxon>
        <taxon>Bacilli</taxon>
        <taxon>Bacillales</taxon>
        <taxon>Paenibacillaceae</taxon>
        <taxon>Cohnella</taxon>
    </lineage>
</organism>
<evidence type="ECO:0000313" key="1">
    <source>
        <dbReference type="EMBL" id="MDG0793908.1"/>
    </source>
</evidence>
<dbReference type="AlphaFoldDB" id="A0A9X4QPH5"/>
<reference evidence="1 2" key="1">
    <citation type="submission" date="2022-10" db="EMBL/GenBank/DDBJ databases">
        <title>Comparative genomic analysis of Cohnella hashimotonis sp. nov., isolated from the International Space Station.</title>
        <authorList>
            <person name="Simpson A."/>
            <person name="Venkateswaran K."/>
        </authorList>
    </citation>
    <scope>NUCLEOTIDE SEQUENCE [LARGE SCALE GENOMIC DNA]</scope>
    <source>
        <strain evidence="1 2">DSM 18997</strain>
    </source>
</reference>
<dbReference type="Pfam" id="PF05139">
    <property type="entry name" value="Erythro_esteras"/>
    <property type="match status" value="1"/>
</dbReference>
<dbReference type="SUPFAM" id="SSF159501">
    <property type="entry name" value="EreA/ChaN-like"/>
    <property type="match status" value="1"/>
</dbReference>
<name>A0A9X4QPH5_9BACL</name>
<dbReference type="GO" id="GO:0046677">
    <property type="term" value="P:response to antibiotic"/>
    <property type="evidence" value="ECO:0007669"/>
    <property type="project" value="InterPro"/>
</dbReference>
<keyword evidence="2" id="KW-1185">Reference proteome</keyword>
<gene>
    <name evidence="1" type="ORF">OMP38_26100</name>
</gene>
<dbReference type="Gene3D" id="3.40.1660.10">
    <property type="entry name" value="EreA-like (biosynthetic domain)"/>
    <property type="match status" value="1"/>
</dbReference>
<dbReference type="RefSeq" id="WP_277567687.1">
    <property type="nucleotide sequence ID" value="NZ_JAPDHZ010000005.1"/>
</dbReference>
<accession>A0A9X4QPH5</accession>
<dbReference type="InterPro" id="IPR007815">
    <property type="entry name" value="Emycin_Estase"/>
</dbReference>
<evidence type="ECO:0000313" key="2">
    <source>
        <dbReference type="Proteomes" id="UP001153387"/>
    </source>
</evidence>
<dbReference type="Proteomes" id="UP001153387">
    <property type="component" value="Unassembled WGS sequence"/>
</dbReference>
<protein>
    <submittedName>
        <fullName evidence="1">Erythromycin esterase family protein</fullName>
    </submittedName>
</protein>
<proteinExistence type="predicted"/>
<dbReference type="EMBL" id="JAPDHZ010000005">
    <property type="protein sequence ID" value="MDG0793908.1"/>
    <property type="molecule type" value="Genomic_DNA"/>
</dbReference>